<keyword evidence="2" id="KW-1185">Reference proteome</keyword>
<feature type="non-terminal residue" evidence="1">
    <location>
        <position position="1"/>
    </location>
</feature>
<evidence type="ECO:0000313" key="2">
    <source>
        <dbReference type="Proteomes" id="UP001159427"/>
    </source>
</evidence>
<sequence length="288" mass="33374">STGEDCIAKLRDIIENDLQLQSNIENAHRIGPFKDDGTPRPILAKFLYRPERFRVIKKKRDLRDGVRVSDDLIWEDRQKKKQLRSKKCILMGDTNINTLTKTSVSKEYINLIQSEGFSQLIFEATHITENSQSCIDHIFTNISTSCSSGSLAVEIADHLPVFTILYDPKFSPFPDYFEFRDFRSFEDENFKLDLRRESWDSIYKCNEVNEHYVSKATLTSVYYSLIYPYLTYACTLWGNNYNAPLSQIVKLQNKAVRVINDVPLMESITPHYTSLGLLKFPDIVKLNT</sequence>
<dbReference type="Gene3D" id="3.30.70.1820">
    <property type="entry name" value="L1 transposable element, RRM domain"/>
    <property type="match status" value="1"/>
</dbReference>
<dbReference type="InterPro" id="IPR036691">
    <property type="entry name" value="Endo/exonu/phosph_ase_sf"/>
</dbReference>
<dbReference type="Proteomes" id="UP001159427">
    <property type="component" value="Unassembled WGS sequence"/>
</dbReference>
<organism evidence="1 2">
    <name type="scientific">Porites evermanni</name>
    <dbReference type="NCBI Taxonomy" id="104178"/>
    <lineage>
        <taxon>Eukaryota</taxon>
        <taxon>Metazoa</taxon>
        <taxon>Cnidaria</taxon>
        <taxon>Anthozoa</taxon>
        <taxon>Hexacorallia</taxon>
        <taxon>Scleractinia</taxon>
        <taxon>Fungiina</taxon>
        <taxon>Poritidae</taxon>
        <taxon>Porites</taxon>
    </lineage>
</organism>
<proteinExistence type="predicted"/>
<name>A0ABN8S2H9_9CNID</name>
<dbReference type="EMBL" id="CALNXI010002223">
    <property type="protein sequence ID" value="CAH3184926.1"/>
    <property type="molecule type" value="Genomic_DNA"/>
</dbReference>
<dbReference type="SUPFAM" id="SSF56219">
    <property type="entry name" value="DNase I-like"/>
    <property type="match status" value="1"/>
</dbReference>
<dbReference type="Gene3D" id="3.60.10.10">
    <property type="entry name" value="Endonuclease/exonuclease/phosphatase"/>
    <property type="match status" value="1"/>
</dbReference>
<feature type="non-terminal residue" evidence="1">
    <location>
        <position position="288"/>
    </location>
</feature>
<reference evidence="1 2" key="1">
    <citation type="submission" date="2022-05" db="EMBL/GenBank/DDBJ databases">
        <authorList>
            <consortium name="Genoscope - CEA"/>
            <person name="William W."/>
        </authorList>
    </citation>
    <scope>NUCLEOTIDE SEQUENCE [LARGE SCALE GENOMIC DNA]</scope>
</reference>
<evidence type="ECO:0000313" key="1">
    <source>
        <dbReference type="EMBL" id="CAH3184926.1"/>
    </source>
</evidence>
<comment type="caution">
    <text evidence="1">The sequence shown here is derived from an EMBL/GenBank/DDBJ whole genome shotgun (WGS) entry which is preliminary data.</text>
</comment>
<gene>
    <name evidence="1" type="ORF">PEVE_00015803</name>
</gene>
<accession>A0ABN8S2H9</accession>
<protein>
    <submittedName>
        <fullName evidence="1">Uncharacterized protein</fullName>
    </submittedName>
</protein>